<dbReference type="Pfam" id="PF14602">
    <property type="entry name" value="Hexapep_2"/>
    <property type="match status" value="1"/>
</dbReference>
<dbReference type="CDD" id="cd04647">
    <property type="entry name" value="LbH_MAT_like"/>
    <property type="match status" value="1"/>
</dbReference>
<evidence type="ECO:0000313" key="1">
    <source>
        <dbReference type="EMBL" id="SMC79171.1"/>
    </source>
</evidence>
<keyword evidence="2" id="KW-1185">Reference proteome</keyword>
<dbReference type="SUPFAM" id="SSF51161">
    <property type="entry name" value="Trimeric LpxA-like enzymes"/>
    <property type="match status" value="1"/>
</dbReference>
<evidence type="ECO:0000313" key="2">
    <source>
        <dbReference type="Proteomes" id="UP000192678"/>
    </source>
</evidence>
<dbReference type="GO" id="GO:0016740">
    <property type="term" value="F:transferase activity"/>
    <property type="evidence" value="ECO:0007669"/>
    <property type="project" value="UniProtKB-KW"/>
</dbReference>
<dbReference type="RefSeq" id="WP_084288855.1">
    <property type="nucleotide sequence ID" value="NZ_FWYB01000003.1"/>
</dbReference>
<dbReference type="InterPro" id="IPR011004">
    <property type="entry name" value="Trimer_LpxA-like_sf"/>
</dbReference>
<protein>
    <submittedName>
        <fullName evidence="1">Hexapeptide repeat of succinyl-transferase</fullName>
    </submittedName>
</protein>
<reference evidence="1 2" key="1">
    <citation type="submission" date="2017-04" db="EMBL/GenBank/DDBJ databases">
        <authorList>
            <person name="Afonso C.L."/>
            <person name="Miller P.J."/>
            <person name="Scott M.A."/>
            <person name="Spackman E."/>
            <person name="Goraichik I."/>
            <person name="Dimitrov K.M."/>
            <person name="Suarez D.L."/>
            <person name="Swayne D.E."/>
        </authorList>
    </citation>
    <scope>NUCLEOTIDE SEQUENCE [LARGE SCALE GENOMIC DNA]</scope>
    <source>
        <strain evidence="1 2">DSM 19625</strain>
    </source>
</reference>
<dbReference type="EMBL" id="FWYB01000003">
    <property type="protein sequence ID" value="SMC79171.1"/>
    <property type="molecule type" value="Genomic_DNA"/>
</dbReference>
<dbReference type="AlphaFoldDB" id="A0A1W2C254"/>
<dbReference type="Proteomes" id="UP000192678">
    <property type="component" value="Unassembled WGS sequence"/>
</dbReference>
<gene>
    <name evidence="1" type="ORF">SAMN04488101_10358</name>
</gene>
<proteinExistence type="predicted"/>
<dbReference type="InterPro" id="IPR001451">
    <property type="entry name" value="Hexapep"/>
</dbReference>
<dbReference type="InterPro" id="IPR051159">
    <property type="entry name" value="Hexapeptide_acetyltransf"/>
</dbReference>
<sequence>MLRRGFYLLSFWIKGGVFYARRMGVTVGDNCRIYTRYFGSEPFLISIGNNVTITKGVSFITHDGSLILFSDEKGRRYKYQRIDIGNNVFIGLNSIIMPGVKISDNAIIAAGSVLTKSVPEGSIVAGVPAKIIGNFNELNDRSLKECISEVDIDFDESYKNRILKVADLDFKPYLKR</sequence>
<dbReference type="PANTHER" id="PTHR23416">
    <property type="entry name" value="SIALIC ACID SYNTHASE-RELATED"/>
    <property type="match status" value="1"/>
</dbReference>
<dbReference type="Gene3D" id="2.160.10.10">
    <property type="entry name" value="Hexapeptide repeat proteins"/>
    <property type="match status" value="1"/>
</dbReference>
<dbReference type="OrthoDB" id="9812571at2"/>
<organism evidence="1 2">
    <name type="scientific">Pedobacter nyackensis</name>
    <dbReference type="NCBI Taxonomy" id="475255"/>
    <lineage>
        <taxon>Bacteria</taxon>
        <taxon>Pseudomonadati</taxon>
        <taxon>Bacteroidota</taxon>
        <taxon>Sphingobacteriia</taxon>
        <taxon>Sphingobacteriales</taxon>
        <taxon>Sphingobacteriaceae</taxon>
        <taxon>Pedobacter</taxon>
    </lineage>
</organism>
<keyword evidence="1" id="KW-0808">Transferase</keyword>
<accession>A0A1W2C254</accession>
<dbReference type="STRING" id="475255.SAMN04488101_10358"/>
<name>A0A1W2C254_9SPHI</name>